<dbReference type="InterPro" id="IPR053148">
    <property type="entry name" value="PD-DEXK-like_domain"/>
</dbReference>
<accession>A0A4S2AXX0</accession>
<protein>
    <submittedName>
        <fullName evidence="2">DUF1016 family protein</fullName>
    </submittedName>
</protein>
<dbReference type="Pfam" id="PF06250">
    <property type="entry name" value="YhcG_C"/>
    <property type="match status" value="1"/>
</dbReference>
<organism evidence="2 3">
    <name type="scientific">Bacteroides acidifaciens</name>
    <dbReference type="NCBI Taxonomy" id="85831"/>
    <lineage>
        <taxon>Bacteria</taxon>
        <taxon>Pseudomonadati</taxon>
        <taxon>Bacteroidota</taxon>
        <taxon>Bacteroidia</taxon>
        <taxon>Bacteroidales</taxon>
        <taxon>Bacteroidaceae</taxon>
        <taxon>Bacteroides</taxon>
    </lineage>
</organism>
<dbReference type="Gene3D" id="3.40.1350.10">
    <property type="match status" value="1"/>
</dbReference>
<dbReference type="InterPro" id="IPR009362">
    <property type="entry name" value="YhcG_C"/>
</dbReference>
<dbReference type="InterPro" id="IPR011856">
    <property type="entry name" value="tRNA_endonuc-like_dom_sf"/>
</dbReference>
<comment type="caution">
    <text evidence="2">The sequence shown here is derived from an EMBL/GenBank/DDBJ whole genome shotgun (WGS) entry which is preliminary data.</text>
</comment>
<feature type="domain" description="YhcG PDDEXK nuclease" evidence="1">
    <location>
        <begin position="102"/>
        <end position="248"/>
    </location>
</feature>
<reference evidence="2 3" key="1">
    <citation type="submission" date="2019-04" db="EMBL/GenBank/DDBJ databases">
        <title>Microbes associate with the intestines of laboratory mice.</title>
        <authorList>
            <person name="Navarre W."/>
            <person name="Wong E."/>
            <person name="Huang K."/>
            <person name="Tropini C."/>
            <person name="Ng K."/>
            <person name="Yu B."/>
        </authorList>
    </citation>
    <scope>NUCLEOTIDE SEQUENCE [LARGE SCALE GENOMIC DNA]</scope>
    <source>
        <strain evidence="2 3">NM70_E10</strain>
    </source>
</reference>
<dbReference type="Proteomes" id="UP000305751">
    <property type="component" value="Unassembled WGS sequence"/>
</dbReference>
<dbReference type="AlphaFoldDB" id="A0A4S2AXX0"/>
<name>A0A4S2AXX0_9BACE</name>
<dbReference type="PANTHER" id="PTHR30547:SF0">
    <property type="entry name" value="BLR8175 PROTEIN"/>
    <property type="match status" value="1"/>
</dbReference>
<evidence type="ECO:0000313" key="2">
    <source>
        <dbReference type="EMBL" id="TGY06215.1"/>
    </source>
</evidence>
<proteinExistence type="predicted"/>
<dbReference type="PANTHER" id="PTHR30547">
    <property type="entry name" value="UNCHARACTERIZED PROTEIN YHCG-RELATED"/>
    <property type="match status" value="1"/>
</dbReference>
<dbReference type="EMBL" id="SRZA01000015">
    <property type="protein sequence ID" value="TGY06215.1"/>
    <property type="molecule type" value="Genomic_DNA"/>
</dbReference>
<gene>
    <name evidence="2" type="ORF">E5356_07345</name>
</gene>
<keyword evidence="3" id="KW-1185">Reference proteome</keyword>
<sequence>MEEGVEIGEKTLLCINRPIESADLRIEDFVGISFAHHMEILHKTTTLDERIYYIHQVNLHHWNKYVLRKYLSDDLYHHQGNMPNNFPKAIPDIKQSMKTISMFKDEYLLDFINTENLGLEIEDIDERVVEQEIVRNIRDFILQFGKDFIFMGNQYRVVLEGEEMFIDLLFFSRELAAMVAVELKYGKFKPSYLGQLCTYLQALDLTVKKPHENPSIGIVLCKEMNKAFVDIVVRNYDSPMGVTTYKTKQDMDIVNGDVSGMIISIPWRPCKHRLYPVGNNQMFYIGLFTDMVLEAEFQKNSYGFRPGRSCEQAVLKLLEYRPCKGCNATQMAFIADSIAAICNISYQWRTFGNYWHLPNLRQLLGAKDRRSSKMEKEDIIIDLLKRAAGADAEKLRHGRLSLLAEKRTRVVPFRTMASGSRWARPTLHPCACRRTDRLR</sequence>
<dbReference type="GO" id="GO:0003676">
    <property type="term" value="F:nucleic acid binding"/>
    <property type="evidence" value="ECO:0007669"/>
    <property type="project" value="InterPro"/>
</dbReference>
<evidence type="ECO:0000313" key="3">
    <source>
        <dbReference type="Proteomes" id="UP000305751"/>
    </source>
</evidence>
<evidence type="ECO:0000259" key="1">
    <source>
        <dbReference type="Pfam" id="PF06250"/>
    </source>
</evidence>